<dbReference type="PANTHER" id="PTHR15361">
    <property type="entry name" value="RAD51/NUKS-INTERACTING PROTEIN"/>
    <property type="match status" value="1"/>
</dbReference>
<feature type="compositionally biased region" description="Polar residues" evidence="1">
    <location>
        <begin position="216"/>
        <end position="225"/>
    </location>
</feature>
<dbReference type="GeneID" id="102370645"/>
<dbReference type="CTD" id="10635"/>
<dbReference type="InParanoid" id="A0A1U7SC29"/>
<reference evidence="4" key="1">
    <citation type="submission" date="2025-08" db="UniProtKB">
        <authorList>
            <consortium name="RefSeq"/>
        </authorList>
    </citation>
    <scope>IDENTIFICATION</scope>
</reference>
<dbReference type="KEGG" id="asn:102370645"/>
<dbReference type="GO" id="GO:0003697">
    <property type="term" value="F:single-stranded DNA binding"/>
    <property type="evidence" value="ECO:0007669"/>
    <property type="project" value="TreeGrafter"/>
</dbReference>
<evidence type="ECO:0000256" key="1">
    <source>
        <dbReference type="SAM" id="MobiDB-lite"/>
    </source>
</evidence>
<dbReference type="GO" id="GO:0000724">
    <property type="term" value="P:double-strand break repair via homologous recombination"/>
    <property type="evidence" value="ECO:0007669"/>
    <property type="project" value="TreeGrafter"/>
</dbReference>
<dbReference type="eggNOG" id="ENOG502RXRS">
    <property type="taxonomic scope" value="Eukaryota"/>
</dbReference>
<keyword evidence="3" id="KW-1185">Reference proteome</keyword>
<feature type="compositionally biased region" description="Basic and acidic residues" evidence="1">
    <location>
        <begin position="273"/>
        <end position="289"/>
    </location>
</feature>
<dbReference type="Pfam" id="PF15696">
    <property type="entry name" value="RAD51_interact"/>
    <property type="match status" value="1"/>
</dbReference>
<evidence type="ECO:0000313" key="3">
    <source>
        <dbReference type="Proteomes" id="UP000189705"/>
    </source>
</evidence>
<sequence length="385" mass="42667">MSFNTFNKWTKPCYQKGAEDHHRFPAVLPRPLAFSLAPTLCVPWFPACAPWTPGDTQTACRWNKKIVDYSQFGDLENDDEDFASIPAPLNKKSKKELNDTKREKKENQKRPQKEVTSLQTKTSGNRIALDDKLYKRDLEVALALSVKQQSAEVFEVQDSQEQGIKKCEAPELENADSSLVLSNCSVDSVVLGVTHITDENDLRADAGMQRRAVSKVISQQKLQTNDSDDGASADDYEPASISDEESESCSDFSEDDEEEDFAVKKKKKIKEKIRKETKVKVQTDREKKLPKSRVNSTVSASRVVHTKSEPTLKKIPGSSEPVGQPLHTSSPSTDKKKPKWTPPAASGTSNNTLKGVSVKSPTQGLRLGLSRLARVKPLHPSATSS</sequence>
<dbReference type="GO" id="GO:0003690">
    <property type="term" value="F:double-stranded DNA binding"/>
    <property type="evidence" value="ECO:0007669"/>
    <property type="project" value="TreeGrafter"/>
</dbReference>
<proteinExistence type="predicted"/>
<dbReference type="FunCoup" id="A0A1U7SC29">
    <property type="interactions" value="159"/>
</dbReference>
<dbReference type="InterPro" id="IPR052003">
    <property type="entry name" value="HR_DNA-Binding_Protein"/>
</dbReference>
<dbReference type="OrthoDB" id="6162659at2759"/>
<dbReference type="GO" id="GO:0036297">
    <property type="term" value="P:interstrand cross-link repair"/>
    <property type="evidence" value="ECO:0007669"/>
    <property type="project" value="TreeGrafter"/>
</dbReference>
<feature type="compositionally biased region" description="Polar residues" evidence="1">
    <location>
        <begin position="347"/>
        <end position="363"/>
    </location>
</feature>
<evidence type="ECO:0000313" key="4">
    <source>
        <dbReference type="RefSeq" id="XP_006027880.1"/>
    </source>
</evidence>
<dbReference type="InterPro" id="IPR031419">
    <property type="entry name" value="RAD51_interact"/>
</dbReference>
<dbReference type="AlphaFoldDB" id="A0A1U7SC29"/>
<feature type="domain" description="RAD51 interacting motif" evidence="2">
    <location>
        <begin position="344"/>
        <end position="382"/>
    </location>
</feature>
<gene>
    <name evidence="4" type="primary">RAD51AP1</name>
</gene>
<feature type="compositionally biased region" description="Acidic residues" evidence="1">
    <location>
        <begin position="226"/>
        <end position="260"/>
    </location>
</feature>
<accession>A0A1U7SC29</accession>
<dbReference type="Proteomes" id="UP000189705">
    <property type="component" value="Unplaced"/>
</dbReference>
<dbReference type="STRING" id="38654.A0A1U7SC29"/>
<dbReference type="PANTHER" id="PTHR15361:SF4">
    <property type="entry name" value="RAD51-ASSOCIATED PROTEIN 1"/>
    <property type="match status" value="1"/>
</dbReference>
<feature type="region of interest" description="Disordered" evidence="1">
    <location>
        <begin position="215"/>
        <end position="385"/>
    </location>
</feature>
<dbReference type="RefSeq" id="XP_006027880.1">
    <property type="nucleotide sequence ID" value="XM_006027818.3"/>
</dbReference>
<evidence type="ECO:0000259" key="2">
    <source>
        <dbReference type="Pfam" id="PF15696"/>
    </source>
</evidence>
<feature type="region of interest" description="Disordered" evidence="1">
    <location>
        <begin position="80"/>
        <end position="121"/>
    </location>
</feature>
<feature type="compositionally biased region" description="Basic and acidic residues" evidence="1">
    <location>
        <begin position="95"/>
        <end position="113"/>
    </location>
</feature>
<name>A0A1U7SC29_ALLSI</name>
<protein>
    <submittedName>
        <fullName evidence="4">RAD51-associated protein 1</fullName>
    </submittedName>
</protein>
<organism evidence="3 4">
    <name type="scientific">Alligator sinensis</name>
    <name type="common">Chinese alligator</name>
    <dbReference type="NCBI Taxonomy" id="38654"/>
    <lineage>
        <taxon>Eukaryota</taxon>
        <taxon>Metazoa</taxon>
        <taxon>Chordata</taxon>
        <taxon>Craniata</taxon>
        <taxon>Vertebrata</taxon>
        <taxon>Euteleostomi</taxon>
        <taxon>Archelosauria</taxon>
        <taxon>Archosauria</taxon>
        <taxon>Crocodylia</taxon>
        <taxon>Alligatoridae</taxon>
        <taxon>Alligatorinae</taxon>
        <taxon>Alligator</taxon>
    </lineage>
</organism>